<evidence type="ECO:0000313" key="3">
    <source>
        <dbReference type="Proteomes" id="UP001165085"/>
    </source>
</evidence>
<comment type="caution">
    <text evidence="2">The sequence shown here is derived from an EMBL/GenBank/DDBJ whole genome shotgun (WGS) entry which is preliminary data.</text>
</comment>
<evidence type="ECO:0000256" key="1">
    <source>
        <dbReference type="SAM" id="MobiDB-lite"/>
    </source>
</evidence>
<dbReference type="Proteomes" id="UP001165085">
    <property type="component" value="Unassembled WGS sequence"/>
</dbReference>
<feature type="compositionally biased region" description="Basic and acidic residues" evidence="1">
    <location>
        <begin position="215"/>
        <end position="227"/>
    </location>
</feature>
<dbReference type="EMBL" id="BRXY01000065">
    <property type="protein sequence ID" value="GMH60418.1"/>
    <property type="molecule type" value="Genomic_DNA"/>
</dbReference>
<feature type="compositionally biased region" description="Pro residues" evidence="1">
    <location>
        <begin position="1"/>
        <end position="11"/>
    </location>
</feature>
<accession>A0A9W7E322</accession>
<feature type="region of interest" description="Disordered" evidence="1">
    <location>
        <begin position="1"/>
        <end position="37"/>
    </location>
</feature>
<feature type="compositionally biased region" description="Low complexity" evidence="1">
    <location>
        <begin position="233"/>
        <end position="250"/>
    </location>
</feature>
<name>A0A9W7E322_9STRA</name>
<organism evidence="2 3">
    <name type="scientific">Triparma strigata</name>
    <dbReference type="NCBI Taxonomy" id="1606541"/>
    <lineage>
        <taxon>Eukaryota</taxon>
        <taxon>Sar</taxon>
        <taxon>Stramenopiles</taxon>
        <taxon>Ochrophyta</taxon>
        <taxon>Bolidophyceae</taxon>
        <taxon>Parmales</taxon>
        <taxon>Triparmaceae</taxon>
        <taxon>Triparma</taxon>
    </lineage>
</organism>
<evidence type="ECO:0000313" key="2">
    <source>
        <dbReference type="EMBL" id="GMH60418.1"/>
    </source>
</evidence>
<reference evidence="3" key="1">
    <citation type="journal article" date="2023" name="Commun. Biol.">
        <title>Genome analysis of Parmales, the sister group of diatoms, reveals the evolutionary specialization of diatoms from phago-mixotrophs to photoautotrophs.</title>
        <authorList>
            <person name="Ban H."/>
            <person name="Sato S."/>
            <person name="Yoshikawa S."/>
            <person name="Yamada K."/>
            <person name="Nakamura Y."/>
            <person name="Ichinomiya M."/>
            <person name="Sato N."/>
            <person name="Blanc-Mathieu R."/>
            <person name="Endo H."/>
            <person name="Kuwata A."/>
            <person name="Ogata H."/>
        </authorList>
    </citation>
    <scope>NUCLEOTIDE SEQUENCE [LARGE SCALE GENOMIC DNA]</scope>
    <source>
        <strain evidence="3">NIES 3701</strain>
    </source>
</reference>
<dbReference type="OrthoDB" id="199579at2759"/>
<gene>
    <name evidence="2" type="ORF">TrST_g5656</name>
</gene>
<proteinExistence type="predicted"/>
<keyword evidence="3" id="KW-1185">Reference proteome</keyword>
<feature type="region of interest" description="Disordered" evidence="1">
    <location>
        <begin position="215"/>
        <end position="275"/>
    </location>
</feature>
<sequence length="275" mass="29522">MPEPPSPPPALCLPSQSSATDILTPPDLPSRSMPSSKVATYTHEANAVLNTITNVCAKRSATGFTDAGNQKPNADAKKIKVMMDGVEKSIKTKVQKIVSQKVKEVDGGEEVDQEAKERVEKCQAELAAIGERVTTLRKEVVSRLEKVEAAEIAARNDVSIEDFEDNSEEASSTTETIGSMKQSMTKLGATLVNLAQTMPDKMEGFAKTIEAVQEGADKTDDVNEEIAKGSVPTTNTNTSFASNTNDVSQAQEEDEDEDESGDADAEDMFAMMVGR</sequence>
<dbReference type="AlphaFoldDB" id="A0A9W7E322"/>
<protein>
    <submittedName>
        <fullName evidence="2">Uncharacterized protein</fullName>
    </submittedName>
</protein>
<feature type="compositionally biased region" description="Acidic residues" evidence="1">
    <location>
        <begin position="251"/>
        <end position="267"/>
    </location>
</feature>